<evidence type="ECO:0000313" key="3">
    <source>
        <dbReference type="Proteomes" id="UP001497516"/>
    </source>
</evidence>
<name>A0AAV2DUA8_9ROSI</name>
<accession>A0AAV2DUA8</accession>
<dbReference type="AlphaFoldDB" id="A0AAV2DUA8"/>
<sequence>MGNLEITKISAVCWRNSTKIPDQIDRRRPRLGGAVACGIMFCSGLLGNPLRTRRFDREQDSDDDDDARRRAHDGR</sequence>
<evidence type="ECO:0000313" key="2">
    <source>
        <dbReference type="EMBL" id="CAL1377291.1"/>
    </source>
</evidence>
<dbReference type="EMBL" id="OZ034816">
    <property type="protein sequence ID" value="CAL1377291.1"/>
    <property type="molecule type" value="Genomic_DNA"/>
</dbReference>
<evidence type="ECO:0000256" key="1">
    <source>
        <dbReference type="SAM" id="MobiDB-lite"/>
    </source>
</evidence>
<dbReference type="Proteomes" id="UP001497516">
    <property type="component" value="Chromosome 3"/>
</dbReference>
<gene>
    <name evidence="2" type="ORF">LTRI10_LOCUS18951</name>
</gene>
<proteinExistence type="predicted"/>
<organism evidence="2 3">
    <name type="scientific">Linum trigynum</name>
    <dbReference type="NCBI Taxonomy" id="586398"/>
    <lineage>
        <taxon>Eukaryota</taxon>
        <taxon>Viridiplantae</taxon>
        <taxon>Streptophyta</taxon>
        <taxon>Embryophyta</taxon>
        <taxon>Tracheophyta</taxon>
        <taxon>Spermatophyta</taxon>
        <taxon>Magnoliopsida</taxon>
        <taxon>eudicotyledons</taxon>
        <taxon>Gunneridae</taxon>
        <taxon>Pentapetalae</taxon>
        <taxon>rosids</taxon>
        <taxon>fabids</taxon>
        <taxon>Malpighiales</taxon>
        <taxon>Linaceae</taxon>
        <taxon>Linum</taxon>
    </lineage>
</organism>
<keyword evidence="3" id="KW-1185">Reference proteome</keyword>
<reference evidence="2 3" key="1">
    <citation type="submission" date="2024-04" db="EMBL/GenBank/DDBJ databases">
        <authorList>
            <person name="Fracassetti M."/>
        </authorList>
    </citation>
    <scope>NUCLEOTIDE SEQUENCE [LARGE SCALE GENOMIC DNA]</scope>
</reference>
<feature type="region of interest" description="Disordered" evidence="1">
    <location>
        <begin position="53"/>
        <end position="75"/>
    </location>
</feature>
<protein>
    <submittedName>
        <fullName evidence="2">Uncharacterized protein</fullName>
    </submittedName>
</protein>